<dbReference type="GO" id="GO:0000981">
    <property type="term" value="F:DNA-binding transcription factor activity, RNA polymerase II-specific"/>
    <property type="evidence" value="ECO:0007669"/>
    <property type="project" value="TreeGrafter"/>
</dbReference>
<keyword evidence="11" id="KW-1185">Reference proteome</keyword>
<feature type="compositionally biased region" description="Basic and acidic residues" evidence="8">
    <location>
        <begin position="165"/>
        <end position="174"/>
    </location>
</feature>
<dbReference type="GO" id="GO:0046983">
    <property type="term" value="F:protein dimerization activity"/>
    <property type="evidence" value="ECO:0007669"/>
    <property type="project" value="InterPro"/>
</dbReference>
<evidence type="ECO:0000256" key="8">
    <source>
        <dbReference type="SAM" id="MobiDB-lite"/>
    </source>
</evidence>
<evidence type="ECO:0000256" key="3">
    <source>
        <dbReference type="ARBA" id="ARBA00023015"/>
    </source>
</evidence>
<keyword evidence="6 7" id="KW-0539">Nucleus</keyword>
<evidence type="ECO:0000313" key="10">
    <source>
        <dbReference type="EMBL" id="CAD7272974.1"/>
    </source>
</evidence>
<dbReference type="InterPro" id="IPR036388">
    <property type="entry name" value="WH-like_DNA-bd_sf"/>
</dbReference>
<dbReference type="InterPro" id="IPR032198">
    <property type="entry name" value="E2F_CC-MB"/>
</dbReference>
<feature type="compositionally biased region" description="Low complexity" evidence="8">
    <location>
        <begin position="175"/>
        <end position="187"/>
    </location>
</feature>
<proteinExistence type="inferred from homology"/>
<evidence type="ECO:0000313" key="11">
    <source>
        <dbReference type="Proteomes" id="UP000678499"/>
    </source>
</evidence>
<protein>
    <recommendedName>
        <fullName evidence="9">E2F/DP family winged-helix DNA-binding domain-containing protein</fullName>
    </recommendedName>
</protein>
<dbReference type="PANTHER" id="PTHR12081">
    <property type="entry name" value="TRANSCRIPTION FACTOR E2F"/>
    <property type="match status" value="1"/>
</dbReference>
<dbReference type="Pfam" id="PF16421">
    <property type="entry name" value="E2F_CC-MB"/>
    <property type="match status" value="1"/>
</dbReference>
<feature type="domain" description="E2F/DP family winged-helix DNA-binding" evidence="9">
    <location>
        <begin position="192"/>
        <end position="257"/>
    </location>
</feature>
<dbReference type="OrthoDB" id="1743261at2759"/>
<dbReference type="Gene3D" id="1.10.10.10">
    <property type="entry name" value="Winged helix-like DNA-binding domain superfamily/Winged helix DNA-binding domain"/>
    <property type="match status" value="1"/>
</dbReference>
<dbReference type="InterPro" id="IPR037241">
    <property type="entry name" value="E2F-DP_heterodim"/>
</dbReference>
<dbReference type="FunFam" id="1.10.10.10:FF:000458">
    <property type="entry name" value="E2F-like (Mammalian transcription factor)"/>
    <property type="match status" value="1"/>
</dbReference>
<evidence type="ECO:0000256" key="5">
    <source>
        <dbReference type="ARBA" id="ARBA00023163"/>
    </source>
</evidence>
<dbReference type="InterPro" id="IPR036390">
    <property type="entry name" value="WH_DNA-bd_sf"/>
</dbReference>
<dbReference type="SUPFAM" id="SSF144074">
    <property type="entry name" value="E2F-DP heterodimerization region"/>
    <property type="match status" value="1"/>
</dbReference>
<dbReference type="GO" id="GO:0000978">
    <property type="term" value="F:RNA polymerase II cis-regulatory region sequence-specific DNA binding"/>
    <property type="evidence" value="ECO:0007669"/>
    <property type="project" value="InterPro"/>
</dbReference>
<keyword evidence="4 7" id="KW-0238">DNA-binding</keyword>
<organism evidence="10">
    <name type="scientific">Notodromas monacha</name>
    <dbReference type="NCBI Taxonomy" id="399045"/>
    <lineage>
        <taxon>Eukaryota</taxon>
        <taxon>Metazoa</taxon>
        <taxon>Ecdysozoa</taxon>
        <taxon>Arthropoda</taxon>
        <taxon>Crustacea</taxon>
        <taxon>Oligostraca</taxon>
        <taxon>Ostracoda</taxon>
        <taxon>Podocopa</taxon>
        <taxon>Podocopida</taxon>
        <taxon>Cypridocopina</taxon>
        <taxon>Cypridoidea</taxon>
        <taxon>Cyprididae</taxon>
        <taxon>Notodromas</taxon>
    </lineage>
</organism>
<dbReference type="Pfam" id="PF02319">
    <property type="entry name" value="WHD_E2F_TDP"/>
    <property type="match status" value="1"/>
</dbReference>
<comment type="similarity">
    <text evidence="2 7">Belongs to the E2F/DP family.</text>
</comment>
<feature type="compositionally biased region" description="Polar residues" evidence="8">
    <location>
        <begin position="112"/>
        <end position="129"/>
    </location>
</feature>
<dbReference type="AlphaFoldDB" id="A0A7R9BD27"/>
<dbReference type="EMBL" id="OA882115">
    <property type="protein sequence ID" value="CAD7272974.1"/>
    <property type="molecule type" value="Genomic_DNA"/>
</dbReference>
<evidence type="ECO:0000256" key="2">
    <source>
        <dbReference type="ARBA" id="ARBA00010940"/>
    </source>
</evidence>
<comment type="subcellular location">
    <subcellularLocation>
        <location evidence="1 7">Nucleus</location>
    </subcellularLocation>
</comment>
<evidence type="ECO:0000256" key="4">
    <source>
        <dbReference type="ARBA" id="ARBA00023125"/>
    </source>
</evidence>
<evidence type="ECO:0000256" key="1">
    <source>
        <dbReference type="ARBA" id="ARBA00004123"/>
    </source>
</evidence>
<dbReference type="EMBL" id="CAJPEX010000078">
    <property type="protein sequence ID" value="CAG0913126.1"/>
    <property type="molecule type" value="Genomic_DNA"/>
</dbReference>
<dbReference type="Gene3D" id="6.10.250.540">
    <property type="match status" value="1"/>
</dbReference>
<keyword evidence="3 7" id="KW-0805">Transcription regulation</keyword>
<dbReference type="SUPFAM" id="SSF46785">
    <property type="entry name" value="Winged helix' DNA-binding domain"/>
    <property type="match status" value="1"/>
</dbReference>
<feature type="region of interest" description="Disordered" evidence="8">
    <location>
        <begin position="37"/>
        <end position="66"/>
    </location>
</feature>
<dbReference type="InterPro" id="IPR003316">
    <property type="entry name" value="E2F_WHTH_DNA-bd_dom"/>
</dbReference>
<gene>
    <name evidence="10" type="ORF">NMOB1V02_LOCUS884</name>
</gene>
<name>A0A7R9BD27_9CRUS</name>
<dbReference type="Proteomes" id="UP000678499">
    <property type="component" value="Unassembled WGS sequence"/>
</dbReference>
<accession>A0A7R9BD27</accession>
<evidence type="ECO:0000259" key="9">
    <source>
        <dbReference type="SMART" id="SM01372"/>
    </source>
</evidence>
<dbReference type="PANTHER" id="PTHR12081:SF18">
    <property type="entry name" value="TRANSCRIPTION FACTOR E2F2-RELATED"/>
    <property type="match status" value="1"/>
</dbReference>
<evidence type="ECO:0000256" key="7">
    <source>
        <dbReference type="RuleBase" id="RU003796"/>
    </source>
</evidence>
<reference evidence="10" key="1">
    <citation type="submission" date="2020-11" db="EMBL/GenBank/DDBJ databases">
        <authorList>
            <person name="Tran Van P."/>
        </authorList>
    </citation>
    <scope>NUCLEOTIDE SEQUENCE</scope>
</reference>
<evidence type="ECO:0000256" key="6">
    <source>
        <dbReference type="ARBA" id="ARBA00023242"/>
    </source>
</evidence>
<feature type="compositionally biased region" description="Polar residues" evidence="8">
    <location>
        <begin position="139"/>
        <end position="155"/>
    </location>
</feature>
<feature type="region of interest" description="Disordered" evidence="8">
    <location>
        <begin position="112"/>
        <end position="191"/>
    </location>
</feature>
<dbReference type="SMART" id="SM01372">
    <property type="entry name" value="E2F_TDP"/>
    <property type="match status" value="1"/>
</dbReference>
<dbReference type="InterPro" id="IPR015633">
    <property type="entry name" value="E2F"/>
</dbReference>
<sequence>MPMHKVSLTQALHNVTDDKWRSHVGQVTKTPVSRYTPVTDVNRFPNVTPPSSRTGSGPGNRISPSTCRALDMKEGGSSSRRNVMPLAGVYPFLREDEQPNLRLGVPTAVATFTPTGNMKVSDVNDLSTPSKKRLFDSPDLNSSPLNRKSDFQTPTPRRKRAAKRLLSDSEHDESSSYSPSPGVSSRSAGKTRVDGSLVTITRGFIDLLSSSETKSLDINKVAGKLGIPKRRIYDITNALEGIGFLRKGVKNIVHWSGVSAERINPDYQVLEKEVEELRKTQRLLDFMTTSAKETFSEMTESDDGKLWVTHQDLLASAQARDRLLLPIHVPLGTSLEIISGENRQVYLKSTNGPITVTLLNTVGKAEAEPPAVTTEVKEEPTMIPESPTSDLVGLFNSPVKDEWTPSFGIDSMLANTGSNSDPCAWFTSLPLELEQSDYNFALDGNEGLGNLFDFGF</sequence>
<keyword evidence="5 7" id="KW-0804">Transcription</keyword>
<dbReference type="GO" id="GO:0090575">
    <property type="term" value="C:RNA polymerase II transcription regulator complex"/>
    <property type="evidence" value="ECO:0007669"/>
    <property type="project" value="TreeGrafter"/>
</dbReference>